<comment type="caution">
    <text evidence="2">The sequence shown here is derived from an EMBL/GenBank/DDBJ whole genome shotgun (WGS) entry which is preliminary data.</text>
</comment>
<feature type="transmembrane region" description="Helical" evidence="1">
    <location>
        <begin position="45"/>
        <end position="64"/>
    </location>
</feature>
<organism evidence="2 3">
    <name type="scientific">Catenuloplanes niger</name>
    <dbReference type="NCBI Taxonomy" id="587534"/>
    <lineage>
        <taxon>Bacteria</taxon>
        <taxon>Bacillati</taxon>
        <taxon>Actinomycetota</taxon>
        <taxon>Actinomycetes</taxon>
        <taxon>Micromonosporales</taxon>
        <taxon>Micromonosporaceae</taxon>
        <taxon>Catenuloplanes</taxon>
    </lineage>
</organism>
<keyword evidence="3" id="KW-1185">Reference proteome</keyword>
<feature type="transmembrane region" description="Helical" evidence="1">
    <location>
        <begin position="70"/>
        <end position="92"/>
    </location>
</feature>
<accession>A0AAE3ZXU7</accession>
<keyword evidence="1" id="KW-0812">Transmembrane</keyword>
<keyword evidence="1" id="KW-1133">Transmembrane helix</keyword>
<gene>
    <name evidence="2" type="ORF">J2S44_007117</name>
</gene>
<evidence type="ECO:0000256" key="1">
    <source>
        <dbReference type="SAM" id="Phobius"/>
    </source>
</evidence>
<evidence type="ECO:0000313" key="3">
    <source>
        <dbReference type="Proteomes" id="UP001183629"/>
    </source>
</evidence>
<dbReference type="AlphaFoldDB" id="A0AAE3ZXU7"/>
<proteinExistence type="predicted"/>
<evidence type="ECO:0008006" key="4">
    <source>
        <dbReference type="Google" id="ProtNLM"/>
    </source>
</evidence>
<sequence>MSAAAVFVRLGMVVAISFIEAPLKFRAPGVTLPIGLGIGRLVFRALNVAEAVLATFALLTALIIGTGTAALTVLGLAVLMLAVQVAAVRPALTRRSNRVLAGETGPRSSAHLVYIALEILKGVALIAAGALLLG</sequence>
<dbReference type="Proteomes" id="UP001183629">
    <property type="component" value="Unassembled WGS sequence"/>
</dbReference>
<name>A0AAE3ZXU7_9ACTN</name>
<feature type="transmembrane region" description="Helical" evidence="1">
    <location>
        <begin position="112"/>
        <end position="133"/>
    </location>
</feature>
<dbReference type="EMBL" id="JAVDYC010000001">
    <property type="protein sequence ID" value="MDR7326867.1"/>
    <property type="molecule type" value="Genomic_DNA"/>
</dbReference>
<reference evidence="2 3" key="1">
    <citation type="submission" date="2023-07" db="EMBL/GenBank/DDBJ databases">
        <title>Sequencing the genomes of 1000 actinobacteria strains.</title>
        <authorList>
            <person name="Klenk H.-P."/>
        </authorList>
    </citation>
    <scope>NUCLEOTIDE SEQUENCE [LARGE SCALE GENOMIC DNA]</scope>
    <source>
        <strain evidence="2 3">DSM 44711</strain>
    </source>
</reference>
<protein>
    <recommendedName>
        <fullName evidence="4">Transmembrane protein</fullName>
    </recommendedName>
</protein>
<dbReference type="RefSeq" id="WP_310423314.1">
    <property type="nucleotide sequence ID" value="NZ_JAVDYC010000001.1"/>
</dbReference>
<evidence type="ECO:0000313" key="2">
    <source>
        <dbReference type="EMBL" id="MDR7326867.1"/>
    </source>
</evidence>
<keyword evidence="1" id="KW-0472">Membrane</keyword>